<feature type="region of interest" description="Disordered" evidence="1">
    <location>
        <begin position="45"/>
        <end position="69"/>
    </location>
</feature>
<reference evidence="2" key="1">
    <citation type="submission" date="2021-03" db="EMBL/GenBank/DDBJ databases">
        <title>Molecular epidemiology and mechanisms of colistin and carbapenem resistance in Enterobacteriaceae from clinical isolates, the environment and porcine samples in Pretoria, South Africa.</title>
        <authorList>
            <person name="Bogoshi D."/>
            <person name="Mbelle N.M."/>
            <person name="Naidoo V."/>
            <person name="Osei Sekyere J."/>
        </authorList>
    </citation>
    <scope>NUCLEOTIDE SEQUENCE</scope>
    <source>
        <strain evidence="2">C080</strain>
    </source>
</reference>
<gene>
    <name evidence="2" type="ORF">J4732_20905</name>
</gene>
<proteinExistence type="predicted"/>
<accession>A0A939NQY2</accession>
<protein>
    <submittedName>
        <fullName evidence="2">Uncharacterized protein</fullName>
    </submittedName>
</protein>
<name>A0A939NQY2_SERMA</name>
<dbReference type="EMBL" id="JAGETR010000206">
    <property type="protein sequence ID" value="MBO2007326.1"/>
    <property type="molecule type" value="Genomic_DNA"/>
</dbReference>
<comment type="caution">
    <text evidence="2">The sequence shown here is derived from an EMBL/GenBank/DDBJ whole genome shotgun (WGS) entry which is preliminary data.</text>
</comment>
<evidence type="ECO:0000313" key="2">
    <source>
        <dbReference type="EMBL" id="MBO2007326.1"/>
    </source>
</evidence>
<evidence type="ECO:0000256" key="1">
    <source>
        <dbReference type="SAM" id="MobiDB-lite"/>
    </source>
</evidence>
<organism evidence="2">
    <name type="scientific">Serratia marcescens</name>
    <dbReference type="NCBI Taxonomy" id="615"/>
    <lineage>
        <taxon>Bacteria</taxon>
        <taxon>Pseudomonadati</taxon>
        <taxon>Pseudomonadota</taxon>
        <taxon>Gammaproteobacteria</taxon>
        <taxon>Enterobacterales</taxon>
        <taxon>Yersiniaceae</taxon>
        <taxon>Serratia</taxon>
    </lineage>
</organism>
<sequence>MNTMSARRGRALHRRALDANVADNAGLLHCKLAFESQPSYHFDDLAATRGEKRQLPAGRRPDAAQHQRS</sequence>
<dbReference type="AlphaFoldDB" id="A0A939NQY2"/>